<dbReference type="PIRSF" id="PIRSF015582">
    <property type="entry name" value="Cit_lyase_B"/>
    <property type="match status" value="1"/>
</dbReference>
<keyword evidence="8" id="KW-0456">Lyase</keyword>
<organism evidence="8">
    <name type="scientific">Bosea sp. NBC_00436</name>
    <dbReference type="NCBI Taxonomy" id="2969620"/>
    <lineage>
        <taxon>Bacteria</taxon>
        <taxon>Pseudomonadati</taxon>
        <taxon>Pseudomonadota</taxon>
        <taxon>Alphaproteobacteria</taxon>
        <taxon>Hyphomicrobiales</taxon>
        <taxon>Boseaceae</taxon>
        <taxon>Bosea</taxon>
    </lineage>
</organism>
<dbReference type="InterPro" id="IPR040442">
    <property type="entry name" value="Pyrv_kinase-like_dom_sf"/>
</dbReference>
<sequence length="291" mass="31140">MSTIRPRRSALYMPGSNARALEKAREIAADVLILDLEDAVAPDAKATARERVCTAVKAGGYGRRELVIRVNGVGTPWFAEDLAAATEAKPQAILIPKVSSPETLHEVGHQLNGLWADASIAVWAMIETPLAILDVERIARAARDPVARLACFVMGTNDLAKETRARFVPGRAPMLPWLTSALLAARAHGIDILDGVYNDIKDEAGFLAECEQGRDLGFDGRTLIHPSQIAVANAVFAPDEAELTKARAVIAAFDLPENAGKGAIQLDGRMVELLHAEMARRTVALADAIAA</sequence>
<reference evidence="8" key="1">
    <citation type="submission" date="2022-08" db="EMBL/GenBank/DDBJ databases">
        <title>Complete Genome Sequences of 2 Bosea sp. soil isolates.</title>
        <authorList>
            <person name="Alvarez Arevalo M."/>
            <person name="Sterndorff E.B."/>
            <person name="Faurdal D."/>
            <person name="Joergensen T.S."/>
            <person name="Weber T."/>
        </authorList>
    </citation>
    <scope>NUCLEOTIDE SEQUENCE</scope>
    <source>
        <strain evidence="8">NBC_00436</strain>
    </source>
</reference>
<feature type="domain" description="HpcH/HpaI aldolase/citrate lyase" evidence="7">
    <location>
        <begin position="8"/>
        <end position="226"/>
    </location>
</feature>
<dbReference type="GO" id="GO:0006107">
    <property type="term" value="P:oxaloacetate metabolic process"/>
    <property type="evidence" value="ECO:0007669"/>
    <property type="project" value="TreeGrafter"/>
</dbReference>
<protein>
    <submittedName>
        <fullName evidence="8">CoA ester lyase</fullName>
    </submittedName>
</protein>
<dbReference type="EMBL" id="CP102774">
    <property type="protein sequence ID" value="UZF86191.1"/>
    <property type="molecule type" value="Genomic_DNA"/>
</dbReference>
<dbReference type="InterPro" id="IPR015813">
    <property type="entry name" value="Pyrv/PenolPyrv_kinase-like_dom"/>
</dbReference>
<gene>
    <name evidence="8" type="ORF">NWE54_20650</name>
</gene>
<keyword evidence="3 6" id="KW-0479">Metal-binding</keyword>
<feature type="binding site" evidence="5">
    <location>
        <position position="127"/>
    </location>
    <ligand>
        <name>substrate</name>
    </ligand>
</feature>
<proteinExistence type="inferred from homology"/>
<dbReference type="PANTHER" id="PTHR32308:SF10">
    <property type="entry name" value="CITRATE LYASE SUBUNIT BETA"/>
    <property type="match status" value="1"/>
</dbReference>
<feature type="binding site" evidence="6">
    <location>
        <position position="127"/>
    </location>
    <ligand>
        <name>Mg(2+)</name>
        <dbReference type="ChEBI" id="CHEBI:18420"/>
    </ligand>
</feature>
<evidence type="ECO:0000256" key="2">
    <source>
        <dbReference type="ARBA" id="ARBA00005568"/>
    </source>
</evidence>
<evidence type="ECO:0000256" key="3">
    <source>
        <dbReference type="ARBA" id="ARBA00022723"/>
    </source>
</evidence>
<evidence type="ECO:0000256" key="4">
    <source>
        <dbReference type="ARBA" id="ARBA00022842"/>
    </source>
</evidence>
<dbReference type="AlphaFoldDB" id="A0A9E7ZU74"/>
<dbReference type="GO" id="GO:0000287">
    <property type="term" value="F:magnesium ion binding"/>
    <property type="evidence" value="ECO:0007669"/>
    <property type="project" value="TreeGrafter"/>
</dbReference>
<feature type="binding site" evidence="5">
    <location>
        <position position="69"/>
    </location>
    <ligand>
        <name>substrate</name>
    </ligand>
</feature>
<evidence type="ECO:0000256" key="1">
    <source>
        <dbReference type="ARBA" id="ARBA00001946"/>
    </source>
</evidence>
<keyword evidence="4 6" id="KW-0460">Magnesium</keyword>
<comment type="similarity">
    <text evidence="2">Belongs to the HpcH/HpaI aldolase family.</text>
</comment>
<accession>A0A9E7ZU74</accession>
<dbReference type="PANTHER" id="PTHR32308">
    <property type="entry name" value="LYASE BETA SUBUNIT, PUTATIVE (AFU_ORTHOLOGUE AFUA_4G13030)-RELATED"/>
    <property type="match status" value="1"/>
</dbReference>
<evidence type="ECO:0000259" key="7">
    <source>
        <dbReference type="Pfam" id="PF03328"/>
    </source>
</evidence>
<dbReference type="Gene3D" id="3.20.20.60">
    <property type="entry name" value="Phosphoenolpyruvate-binding domains"/>
    <property type="match status" value="1"/>
</dbReference>
<dbReference type="GO" id="GO:0016829">
    <property type="term" value="F:lyase activity"/>
    <property type="evidence" value="ECO:0007669"/>
    <property type="project" value="UniProtKB-KW"/>
</dbReference>
<dbReference type="InterPro" id="IPR011206">
    <property type="entry name" value="Citrate_lyase_beta/mcl1/mcl2"/>
</dbReference>
<comment type="cofactor">
    <cofactor evidence="1">
        <name>Mg(2+)</name>
        <dbReference type="ChEBI" id="CHEBI:18420"/>
    </cofactor>
</comment>
<dbReference type="Pfam" id="PF03328">
    <property type="entry name" value="HpcH_HpaI"/>
    <property type="match status" value="1"/>
</dbReference>
<name>A0A9E7ZU74_9HYPH</name>
<evidence type="ECO:0000256" key="6">
    <source>
        <dbReference type="PIRSR" id="PIRSR015582-2"/>
    </source>
</evidence>
<dbReference type="SUPFAM" id="SSF51621">
    <property type="entry name" value="Phosphoenolpyruvate/pyruvate domain"/>
    <property type="match status" value="1"/>
</dbReference>
<evidence type="ECO:0000313" key="8">
    <source>
        <dbReference type="EMBL" id="UZF86191.1"/>
    </source>
</evidence>
<feature type="binding site" evidence="6">
    <location>
        <position position="158"/>
    </location>
    <ligand>
        <name>Mg(2+)</name>
        <dbReference type="ChEBI" id="CHEBI:18420"/>
    </ligand>
</feature>
<dbReference type="InterPro" id="IPR005000">
    <property type="entry name" value="Aldolase/citrate-lyase_domain"/>
</dbReference>
<evidence type="ECO:0000256" key="5">
    <source>
        <dbReference type="PIRSR" id="PIRSR015582-1"/>
    </source>
</evidence>